<dbReference type="Proteomes" id="UP000272888">
    <property type="component" value="Unassembled WGS sequence"/>
</dbReference>
<sequence length="27" mass="2819">MSTTGTLLFLLLWGLLLAGVLSIVVST</sequence>
<dbReference type="GO" id="GO:0008168">
    <property type="term" value="F:methyltransferase activity"/>
    <property type="evidence" value="ECO:0007669"/>
    <property type="project" value="UniProtKB-KW"/>
</dbReference>
<keyword evidence="1" id="KW-0808">Transferase</keyword>
<accession>A0A3A8MM75</accession>
<feature type="non-terminal residue" evidence="1">
    <location>
        <position position="27"/>
    </location>
</feature>
<dbReference type="AlphaFoldDB" id="A0A3A8MM75"/>
<dbReference type="EMBL" id="RAWB01001164">
    <property type="protein sequence ID" value="RKH33136.1"/>
    <property type="molecule type" value="Genomic_DNA"/>
</dbReference>
<keyword evidence="1" id="KW-0489">Methyltransferase</keyword>
<name>A0A3A8MM75_9BACT</name>
<reference evidence="2" key="1">
    <citation type="submission" date="2018-09" db="EMBL/GenBank/DDBJ databases">
        <authorList>
            <person name="Livingstone P.G."/>
            <person name="Whitworth D.E."/>
        </authorList>
    </citation>
    <scope>NUCLEOTIDE SEQUENCE [LARGE SCALE GENOMIC DNA]</scope>
    <source>
        <strain evidence="2">CA051B</strain>
    </source>
</reference>
<gene>
    <name evidence="1" type="ORF">D7V93_43935</name>
</gene>
<dbReference type="GO" id="GO:0032259">
    <property type="term" value="P:methylation"/>
    <property type="evidence" value="ECO:0007669"/>
    <property type="project" value="UniProtKB-KW"/>
</dbReference>
<keyword evidence="2" id="KW-1185">Reference proteome</keyword>
<evidence type="ECO:0000313" key="2">
    <source>
        <dbReference type="Proteomes" id="UP000272888"/>
    </source>
</evidence>
<protein>
    <submittedName>
        <fullName evidence="1">SAM-dependent methyltransferase</fullName>
    </submittedName>
</protein>
<proteinExistence type="predicted"/>
<evidence type="ECO:0000313" key="1">
    <source>
        <dbReference type="EMBL" id="RKH33136.1"/>
    </source>
</evidence>
<organism evidence="1 2">
    <name type="scientific">Corallococcus llansteffanensis</name>
    <dbReference type="NCBI Taxonomy" id="2316731"/>
    <lineage>
        <taxon>Bacteria</taxon>
        <taxon>Pseudomonadati</taxon>
        <taxon>Myxococcota</taxon>
        <taxon>Myxococcia</taxon>
        <taxon>Myxococcales</taxon>
        <taxon>Cystobacterineae</taxon>
        <taxon>Myxococcaceae</taxon>
        <taxon>Corallococcus</taxon>
    </lineage>
</organism>
<comment type="caution">
    <text evidence="1">The sequence shown here is derived from an EMBL/GenBank/DDBJ whole genome shotgun (WGS) entry which is preliminary data.</text>
</comment>